<sequence>MNWRRLHPSGKLPEPNRKRILPTGRFSRSEPMRAVTRFPLALSIGAAAIVSATLVYGHGGGGKGRKMDCATLAVMERNVTGGKLPSKDIKKREKIRRKMKKHGCAADPG</sequence>
<keyword evidence="2" id="KW-1133">Transmembrane helix</keyword>
<reference evidence="3" key="1">
    <citation type="submission" date="2013-11" db="EMBL/GenBank/DDBJ databases">
        <title>Draft genome sequence of the broad-host-range Rhizobium sp. LPU83 strain, a member of the low-genetic diversity Oregon-like Rhizobium sp. group.</title>
        <authorList>
            <person name="Wibberg D."/>
            <person name="Puehler A."/>
            <person name="Schlueter A."/>
        </authorList>
    </citation>
    <scope>NUCLEOTIDE SEQUENCE [LARGE SCALE GENOMIC DNA]</scope>
    <source>
        <strain evidence="3">LPU83</strain>
    </source>
</reference>
<dbReference type="eggNOG" id="ENOG502ZZHA">
    <property type="taxonomic scope" value="Bacteria"/>
</dbReference>
<dbReference type="KEGG" id="rhl:LPU83_2999"/>
<dbReference type="AlphaFoldDB" id="W6REB7"/>
<evidence type="ECO:0000313" key="3">
    <source>
        <dbReference type="EMBL" id="CDM58650.1"/>
    </source>
</evidence>
<keyword evidence="2" id="KW-0472">Membrane</keyword>
<feature type="transmembrane region" description="Helical" evidence="2">
    <location>
        <begin position="38"/>
        <end position="57"/>
    </location>
</feature>
<evidence type="ECO:0000256" key="1">
    <source>
        <dbReference type="SAM" id="MobiDB-lite"/>
    </source>
</evidence>
<gene>
    <name evidence="3" type="ORF">LPU83_2999</name>
</gene>
<protein>
    <submittedName>
        <fullName evidence="3">Uncharacterized protein</fullName>
    </submittedName>
</protein>
<name>W6REB7_9HYPH</name>
<evidence type="ECO:0000313" key="4">
    <source>
        <dbReference type="Proteomes" id="UP000019443"/>
    </source>
</evidence>
<dbReference type="EMBL" id="HG916852">
    <property type="protein sequence ID" value="CDM58650.1"/>
    <property type="molecule type" value="Genomic_DNA"/>
</dbReference>
<organism evidence="3 4">
    <name type="scientific">Rhizobium favelukesii</name>
    <dbReference type="NCBI Taxonomy" id="348824"/>
    <lineage>
        <taxon>Bacteria</taxon>
        <taxon>Pseudomonadati</taxon>
        <taxon>Pseudomonadota</taxon>
        <taxon>Alphaproteobacteria</taxon>
        <taxon>Hyphomicrobiales</taxon>
        <taxon>Rhizobiaceae</taxon>
        <taxon>Rhizobium/Agrobacterium group</taxon>
        <taxon>Rhizobium</taxon>
    </lineage>
</organism>
<dbReference type="HOGENOM" id="CLU_2181835_0_0_5"/>
<proteinExistence type="predicted"/>
<feature type="region of interest" description="Disordered" evidence="1">
    <location>
        <begin position="1"/>
        <end position="25"/>
    </location>
</feature>
<keyword evidence="4" id="KW-1185">Reference proteome</keyword>
<dbReference type="PATRIC" id="fig|348824.6.peg.3233"/>
<keyword evidence="2" id="KW-0812">Transmembrane</keyword>
<dbReference type="Proteomes" id="UP000019443">
    <property type="component" value="Chromosome"/>
</dbReference>
<accession>W6REB7</accession>
<evidence type="ECO:0000256" key="2">
    <source>
        <dbReference type="SAM" id="Phobius"/>
    </source>
</evidence>